<keyword evidence="2" id="KW-0472">Membrane</keyword>
<evidence type="ECO:0000313" key="3">
    <source>
        <dbReference type="EMBL" id="KAG2284937.1"/>
    </source>
</evidence>
<protein>
    <submittedName>
        <fullName evidence="3">Uncharacterized protein</fullName>
    </submittedName>
</protein>
<feature type="region of interest" description="Disordered" evidence="1">
    <location>
        <begin position="1"/>
        <end position="50"/>
    </location>
</feature>
<keyword evidence="4" id="KW-1185">Reference proteome</keyword>
<proteinExistence type="predicted"/>
<keyword evidence="2" id="KW-0812">Transmembrane</keyword>
<dbReference type="Proteomes" id="UP000886595">
    <property type="component" value="Unassembled WGS sequence"/>
</dbReference>
<feature type="compositionally biased region" description="Polar residues" evidence="1">
    <location>
        <begin position="15"/>
        <end position="35"/>
    </location>
</feature>
<dbReference type="EMBL" id="JAAMPC010000010">
    <property type="protein sequence ID" value="KAG2284937.1"/>
    <property type="molecule type" value="Genomic_DNA"/>
</dbReference>
<feature type="compositionally biased region" description="Low complexity" evidence="1">
    <location>
        <begin position="1"/>
        <end position="14"/>
    </location>
</feature>
<feature type="transmembrane region" description="Helical" evidence="2">
    <location>
        <begin position="78"/>
        <end position="101"/>
    </location>
</feature>
<accession>A0A8X7RC31</accession>
<evidence type="ECO:0000313" key="4">
    <source>
        <dbReference type="Proteomes" id="UP000886595"/>
    </source>
</evidence>
<name>A0A8X7RC31_BRACI</name>
<comment type="caution">
    <text evidence="3">The sequence shown here is derived from an EMBL/GenBank/DDBJ whole genome shotgun (WGS) entry which is preliminary data.</text>
</comment>
<dbReference type="AlphaFoldDB" id="A0A8X7RC31"/>
<reference evidence="3 4" key="1">
    <citation type="submission" date="2020-02" db="EMBL/GenBank/DDBJ databases">
        <authorList>
            <person name="Ma Q."/>
            <person name="Huang Y."/>
            <person name="Song X."/>
            <person name="Pei D."/>
        </authorList>
    </citation>
    <scope>NUCLEOTIDE SEQUENCE [LARGE SCALE GENOMIC DNA]</scope>
    <source>
        <strain evidence="3">Sxm20200214</strain>
        <tissue evidence="3">Leaf</tissue>
    </source>
</reference>
<evidence type="ECO:0000256" key="1">
    <source>
        <dbReference type="SAM" id="MobiDB-lite"/>
    </source>
</evidence>
<gene>
    <name evidence="3" type="ORF">Bca52824_044541</name>
</gene>
<keyword evidence="2" id="KW-1133">Transmembrane helix</keyword>
<organism evidence="3 4">
    <name type="scientific">Brassica carinata</name>
    <name type="common">Ethiopian mustard</name>
    <name type="synonym">Abyssinian cabbage</name>
    <dbReference type="NCBI Taxonomy" id="52824"/>
    <lineage>
        <taxon>Eukaryota</taxon>
        <taxon>Viridiplantae</taxon>
        <taxon>Streptophyta</taxon>
        <taxon>Embryophyta</taxon>
        <taxon>Tracheophyta</taxon>
        <taxon>Spermatophyta</taxon>
        <taxon>Magnoliopsida</taxon>
        <taxon>eudicotyledons</taxon>
        <taxon>Gunneridae</taxon>
        <taxon>Pentapetalae</taxon>
        <taxon>rosids</taxon>
        <taxon>malvids</taxon>
        <taxon>Brassicales</taxon>
        <taxon>Brassicaceae</taxon>
        <taxon>Brassiceae</taxon>
        <taxon>Brassica</taxon>
    </lineage>
</organism>
<evidence type="ECO:0000256" key="2">
    <source>
        <dbReference type="SAM" id="Phobius"/>
    </source>
</evidence>
<sequence>MHPVSSSSSSSSSSPATNDISTPLLNRNRPRSSQPLRGAASRLLRRASSRGMMLRESSVRVRETAAEQIEERQSRRRILVFLSDSGSLCIIFSVCFMLRVWSLSIAVDMVMIV</sequence>